<organism evidence="3">
    <name type="scientific">Kribbella sp. HUAS MG21</name>
    <dbReference type="NCBI Taxonomy" id="3160966"/>
    <lineage>
        <taxon>Bacteria</taxon>
        <taxon>Bacillati</taxon>
        <taxon>Actinomycetota</taxon>
        <taxon>Actinomycetes</taxon>
        <taxon>Propionibacteriales</taxon>
        <taxon>Kribbellaceae</taxon>
        <taxon>Kribbella</taxon>
    </lineage>
</organism>
<dbReference type="Pfam" id="PF13468">
    <property type="entry name" value="Glyoxalase_3"/>
    <property type="match status" value="1"/>
</dbReference>
<dbReference type="CDD" id="cd06587">
    <property type="entry name" value="VOC"/>
    <property type="match status" value="1"/>
</dbReference>
<dbReference type="AlphaFoldDB" id="A0AAU7T8V0"/>
<sequence>MPEALLDHLVLATPDLEASVAGFADVTGVEPVVGGRHARWGTRNYLVGLGGAAYLEFLGADPEPAPGARSPYPLDRERLVTWAIHPEDPDEFVTAARECGVELGELVALERRTASGEMLRWRLTETEPAPYDGLVPSSSTGGGRPIRRPPACAGPVASISVAR</sequence>
<dbReference type="Gene3D" id="3.10.180.10">
    <property type="entry name" value="2,3-Dihydroxybiphenyl 1,2-Dioxygenase, domain 1"/>
    <property type="match status" value="1"/>
</dbReference>
<accession>A0AAU7T8V0</accession>
<feature type="domain" description="Glyoxalase-like" evidence="2">
    <location>
        <begin position="6"/>
        <end position="137"/>
    </location>
</feature>
<dbReference type="InterPro" id="IPR029068">
    <property type="entry name" value="Glyas_Bleomycin-R_OHBP_Dase"/>
</dbReference>
<evidence type="ECO:0000256" key="1">
    <source>
        <dbReference type="SAM" id="MobiDB-lite"/>
    </source>
</evidence>
<evidence type="ECO:0000313" key="3">
    <source>
        <dbReference type="EMBL" id="XBV23083.1"/>
    </source>
</evidence>
<dbReference type="PANTHER" id="PTHR40265:SF1">
    <property type="entry name" value="GLYOXALASE-LIKE DOMAIN-CONTAINING PROTEIN"/>
    <property type="match status" value="1"/>
</dbReference>
<dbReference type="SUPFAM" id="SSF54593">
    <property type="entry name" value="Glyoxalase/Bleomycin resistance protein/Dihydroxybiphenyl dioxygenase"/>
    <property type="match status" value="1"/>
</dbReference>
<proteinExistence type="predicted"/>
<reference evidence="3" key="1">
    <citation type="submission" date="2024-06" db="EMBL/GenBank/DDBJ databases">
        <title>Kribbella sp. strain HUAS MG21 genome sequences.</title>
        <authorList>
            <person name="Mo P."/>
        </authorList>
    </citation>
    <scope>NUCLEOTIDE SEQUENCE</scope>
    <source>
        <strain evidence="3">HUAS MG21</strain>
    </source>
</reference>
<protein>
    <submittedName>
        <fullName evidence="3">VOC family protein</fullName>
    </submittedName>
</protein>
<dbReference type="InterPro" id="IPR025870">
    <property type="entry name" value="Glyoxalase-like_dom"/>
</dbReference>
<dbReference type="RefSeq" id="WP_350275921.1">
    <property type="nucleotide sequence ID" value="NZ_CP158165.1"/>
</dbReference>
<gene>
    <name evidence="3" type="ORF">ABN611_31500</name>
</gene>
<feature type="region of interest" description="Disordered" evidence="1">
    <location>
        <begin position="129"/>
        <end position="163"/>
    </location>
</feature>
<evidence type="ECO:0000259" key="2">
    <source>
        <dbReference type="Pfam" id="PF13468"/>
    </source>
</evidence>
<dbReference type="PANTHER" id="PTHR40265">
    <property type="entry name" value="BLL2707 PROTEIN"/>
    <property type="match status" value="1"/>
</dbReference>
<dbReference type="EMBL" id="CP158165">
    <property type="protein sequence ID" value="XBV23083.1"/>
    <property type="molecule type" value="Genomic_DNA"/>
</dbReference>
<name>A0AAU7T8V0_9ACTN</name>